<proteinExistence type="predicted"/>
<evidence type="ECO:0000313" key="2">
    <source>
        <dbReference type="Proteomes" id="UP001153076"/>
    </source>
</evidence>
<accession>A0A9Q1K582</accession>
<name>A0A9Q1K582_9CARY</name>
<gene>
    <name evidence="1" type="ORF">Cgig2_002041</name>
</gene>
<dbReference type="AlphaFoldDB" id="A0A9Q1K582"/>
<organism evidence="1 2">
    <name type="scientific">Carnegiea gigantea</name>
    <dbReference type="NCBI Taxonomy" id="171969"/>
    <lineage>
        <taxon>Eukaryota</taxon>
        <taxon>Viridiplantae</taxon>
        <taxon>Streptophyta</taxon>
        <taxon>Embryophyta</taxon>
        <taxon>Tracheophyta</taxon>
        <taxon>Spermatophyta</taxon>
        <taxon>Magnoliopsida</taxon>
        <taxon>eudicotyledons</taxon>
        <taxon>Gunneridae</taxon>
        <taxon>Pentapetalae</taxon>
        <taxon>Caryophyllales</taxon>
        <taxon>Cactineae</taxon>
        <taxon>Cactaceae</taxon>
        <taxon>Cactoideae</taxon>
        <taxon>Echinocereeae</taxon>
        <taxon>Carnegiea</taxon>
    </lineage>
</organism>
<comment type="caution">
    <text evidence="1">The sequence shown here is derived from an EMBL/GenBank/DDBJ whole genome shotgun (WGS) entry which is preliminary data.</text>
</comment>
<sequence length="174" mass="19933">MVVILGDFIDLDDDGALISKKVVLHVYHGGGFQRMPYLVYCDGNISEFESDCKKLSVEDIRDNILALGYSDRMIKGIYFSKSNLAFEESLVAINSETVDELRLLSPILQYLYLYIEHNVDMASDYHDSHSTVDDNYDEYGLDFDDDEVVKIIKTKQKMEKDHLPDFEALKDEGV</sequence>
<evidence type="ECO:0000313" key="1">
    <source>
        <dbReference type="EMBL" id="KAJ8437074.1"/>
    </source>
</evidence>
<dbReference type="EMBL" id="JAKOGI010000318">
    <property type="protein sequence ID" value="KAJ8437074.1"/>
    <property type="molecule type" value="Genomic_DNA"/>
</dbReference>
<dbReference type="Proteomes" id="UP001153076">
    <property type="component" value="Unassembled WGS sequence"/>
</dbReference>
<keyword evidence="2" id="KW-1185">Reference proteome</keyword>
<reference evidence="1" key="1">
    <citation type="submission" date="2022-04" db="EMBL/GenBank/DDBJ databases">
        <title>Carnegiea gigantea Genome sequencing and assembly v2.</title>
        <authorList>
            <person name="Copetti D."/>
            <person name="Sanderson M.J."/>
            <person name="Burquez A."/>
            <person name="Wojciechowski M.F."/>
        </authorList>
    </citation>
    <scope>NUCLEOTIDE SEQUENCE</scope>
    <source>
        <strain evidence="1">SGP5-SGP5p</strain>
        <tissue evidence="1">Aerial part</tissue>
    </source>
</reference>
<protein>
    <submittedName>
        <fullName evidence="1">Uncharacterized protein</fullName>
    </submittedName>
</protein>